<keyword evidence="3" id="KW-1185">Reference proteome</keyword>
<evidence type="ECO:0000313" key="3">
    <source>
        <dbReference type="Proteomes" id="UP000886885"/>
    </source>
</evidence>
<proteinExistence type="predicted"/>
<sequence length="333" mass="37824">MQQQGQSRLDDVSWMDGITGGEFFLSEETMVPSMLMPDAPVTGLGIEPAVQAFETDTNNITLHSIESRELMQAVTERRSCSKMPVDKSVPSSSNNEGINAASTALRGLEMEQEEQPLSDERGRKVFLIGGETELVEEPRAPVVLMPDEPETRQRTESFVVRGSSSKRPVHKHDFRVFQSGRRFSQIAWKVTVGRPSFSSLEDLNYTRSKSMLTMLGLIKEAWFYDLMIDNATSLSPWFITKVVFVNCQNMRSLCRSFETGGLDILHLDGRGNACWVFWFDTASHPKRKELYLLALGERDHFGNSSRRIATLFTLESSFYTAQCKAKLFRRDWH</sequence>
<evidence type="ECO:0000256" key="1">
    <source>
        <dbReference type="SAM" id="MobiDB-lite"/>
    </source>
</evidence>
<dbReference type="OrthoDB" id="851048at2759"/>
<dbReference type="AlphaFoldDB" id="A0A8X7XVG2"/>
<protein>
    <submittedName>
        <fullName evidence="2">Uncharacterized protein</fullName>
    </submittedName>
</protein>
<gene>
    <name evidence="2" type="ORF">POTOM_054617</name>
</gene>
<evidence type="ECO:0000313" key="2">
    <source>
        <dbReference type="EMBL" id="KAG6741383.1"/>
    </source>
</evidence>
<comment type="caution">
    <text evidence="2">The sequence shown here is derived from an EMBL/GenBank/DDBJ whole genome shotgun (WGS) entry which is preliminary data.</text>
</comment>
<dbReference type="Proteomes" id="UP000886885">
    <property type="component" value="Chromosome 17D"/>
</dbReference>
<reference evidence="2" key="1">
    <citation type="journal article" date="2020" name="bioRxiv">
        <title>Hybrid origin of Populus tomentosa Carr. identified through genome sequencing and phylogenomic analysis.</title>
        <authorList>
            <person name="An X."/>
            <person name="Gao K."/>
            <person name="Chen Z."/>
            <person name="Li J."/>
            <person name="Yang X."/>
            <person name="Yang X."/>
            <person name="Zhou J."/>
            <person name="Guo T."/>
            <person name="Zhao T."/>
            <person name="Huang S."/>
            <person name="Miao D."/>
            <person name="Khan W.U."/>
            <person name="Rao P."/>
            <person name="Ye M."/>
            <person name="Lei B."/>
            <person name="Liao W."/>
            <person name="Wang J."/>
            <person name="Ji L."/>
            <person name="Li Y."/>
            <person name="Guo B."/>
            <person name="Mustafa N.S."/>
            <person name="Li S."/>
            <person name="Yun Q."/>
            <person name="Keller S.R."/>
            <person name="Mao J."/>
            <person name="Zhang R."/>
            <person name="Strauss S.H."/>
        </authorList>
    </citation>
    <scope>NUCLEOTIDE SEQUENCE</scope>
    <source>
        <strain evidence="2">GM15</strain>
        <tissue evidence="2">Leaf</tissue>
    </source>
</reference>
<feature type="compositionally biased region" description="Polar residues" evidence="1">
    <location>
        <begin position="89"/>
        <end position="98"/>
    </location>
</feature>
<name>A0A8X7XVG2_POPTO</name>
<organism evidence="2 3">
    <name type="scientific">Populus tomentosa</name>
    <name type="common">Chinese white poplar</name>
    <dbReference type="NCBI Taxonomy" id="118781"/>
    <lineage>
        <taxon>Eukaryota</taxon>
        <taxon>Viridiplantae</taxon>
        <taxon>Streptophyta</taxon>
        <taxon>Embryophyta</taxon>
        <taxon>Tracheophyta</taxon>
        <taxon>Spermatophyta</taxon>
        <taxon>Magnoliopsida</taxon>
        <taxon>eudicotyledons</taxon>
        <taxon>Gunneridae</taxon>
        <taxon>Pentapetalae</taxon>
        <taxon>rosids</taxon>
        <taxon>fabids</taxon>
        <taxon>Malpighiales</taxon>
        <taxon>Salicaceae</taxon>
        <taxon>Saliceae</taxon>
        <taxon>Populus</taxon>
    </lineage>
</organism>
<accession>A0A8X7XVG2</accession>
<dbReference type="EMBL" id="JAAWWB010000034">
    <property type="protein sequence ID" value="KAG6741383.1"/>
    <property type="molecule type" value="Genomic_DNA"/>
</dbReference>
<feature type="region of interest" description="Disordered" evidence="1">
    <location>
        <begin position="78"/>
        <end position="98"/>
    </location>
</feature>